<dbReference type="Proteomes" id="UP000053766">
    <property type="component" value="Unassembled WGS sequence"/>
</dbReference>
<dbReference type="AlphaFoldDB" id="A0A0D8XW83"/>
<dbReference type="GO" id="GO:0000175">
    <property type="term" value="F:3'-5'-RNA exonuclease activity"/>
    <property type="evidence" value="ECO:0007669"/>
    <property type="project" value="TreeGrafter"/>
</dbReference>
<dbReference type="InterPro" id="IPR012340">
    <property type="entry name" value="NA-bd_OB-fold"/>
</dbReference>
<name>A0A0D8XW83_DICVI</name>
<dbReference type="OrthoDB" id="372421at2759"/>
<keyword evidence="4" id="KW-1185">Reference proteome</keyword>
<dbReference type="Pfam" id="PF17877">
    <property type="entry name" value="Dis3l2_C_term"/>
    <property type="match status" value="1"/>
</dbReference>
<gene>
    <name evidence="3" type="ORF">DICVIV_05830</name>
</gene>
<feature type="domain" description="DIS3L2 C-terminal" evidence="2">
    <location>
        <begin position="232"/>
        <end position="313"/>
    </location>
</feature>
<dbReference type="Pfam" id="PF00773">
    <property type="entry name" value="RNB"/>
    <property type="match status" value="1"/>
</dbReference>
<dbReference type="GO" id="GO:0010587">
    <property type="term" value="P:miRNA catabolic process"/>
    <property type="evidence" value="ECO:0007669"/>
    <property type="project" value="TreeGrafter"/>
</dbReference>
<dbReference type="GO" id="GO:0006402">
    <property type="term" value="P:mRNA catabolic process"/>
    <property type="evidence" value="ECO:0007669"/>
    <property type="project" value="TreeGrafter"/>
</dbReference>
<dbReference type="PANTHER" id="PTHR23355">
    <property type="entry name" value="RIBONUCLEASE"/>
    <property type="match status" value="1"/>
</dbReference>
<dbReference type="STRING" id="29172.A0A0D8XW83"/>
<reference evidence="3 4" key="1">
    <citation type="submission" date="2013-11" db="EMBL/GenBank/DDBJ databases">
        <title>Draft genome of the bovine lungworm Dictyocaulus viviparus.</title>
        <authorList>
            <person name="Mitreva M."/>
        </authorList>
    </citation>
    <scope>NUCLEOTIDE SEQUENCE [LARGE SCALE GENOMIC DNA]</scope>
    <source>
        <strain evidence="3 4">HannoverDv2000</strain>
    </source>
</reference>
<dbReference type="Gene3D" id="2.40.50.140">
    <property type="entry name" value="Nucleic acid-binding proteins"/>
    <property type="match status" value="1"/>
</dbReference>
<accession>A0A0D8XW83</accession>
<organism evidence="3 4">
    <name type="scientific">Dictyocaulus viviparus</name>
    <name type="common">Bovine lungworm</name>
    <dbReference type="NCBI Taxonomy" id="29172"/>
    <lineage>
        <taxon>Eukaryota</taxon>
        <taxon>Metazoa</taxon>
        <taxon>Ecdysozoa</taxon>
        <taxon>Nematoda</taxon>
        <taxon>Chromadorea</taxon>
        <taxon>Rhabditida</taxon>
        <taxon>Rhabditina</taxon>
        <taxon>Rhabditomorpha</taxon>
        <taxon>Strongyloidea</taxon>
        <taxon>Metastrongylidae</taxon>
        <taxon>Dictyocaulus</taxon>
    </lineage>
</organism>
<evidence type="ECO:0000259" key="1">
    <source>
        <dbReference type="Pfam" id="PF00773"/>
    </source>
</evidence>
<dbReference type="GO" id="GO:0000932">
    <property type="term" value="C:P-body"/>
    <property type="evidence" value="ECO:0007669"/>
    <property type="project" value="TreeGrafter"/>
</dbReference>
<sequence>MQKHFWTRQTSKDSNHLVEEFMLLANMAVARKIEEHYRKTALLRSHPPPKPKLIRNAMVMCNRIGFPINGTSSQELSNALAQFRGNSQLFRSILQILSMILLKAMELARYFCTGSVDSPRLYHHYALNVPLEVPYDMVDFHFSYTHFTSPIRRYPDIVVHRSLAAALNYCEPSKRTTEEIQKIAKHCNQKKIIAKKVGERSAELFFAIFVQVVVYQFLHIQYAVAERFQKIGPIETRGVVINVLDLSFDVLLIEYGVIKRVYVKAMDVHRDPIFDKSSSKLTLFWQTDAGITEQVIRMCTIVDVVLSGLPEPMRYFFSCRKTAF</sequence>
<dbReference type="SUPFAM" id="SSF50249">
    <property type="entry name" value="Nucleic acid-binding proteins"/>
    <property type="match status" value="1"/>
</dbReference>
<dbReference type="InterPro" id="IPR001900">
    <property type="entry name" value="RNase_II/R"/>
</dbReference>
<evidence type="ECO:0000313" key="4">
    <source>
        <dbReference type="Proteomes" id="UP000053766"/>
    </source>
</evidence>
<feature type="domain" description="RNB" evidence="1">
    <location>
        <begin position="8"/>
        <end position="168"/>
    </location>
</feature>
<dbReference type="GO" id="GO:0003723">
    <property type="term" value="F:RNA binding"/>
    <property type="evidence" value="ECO:0007669"/>
    <property type="project" value="InterPro"/>
</dbReference>
<dbReference type="InterPro" id="IPR041093">
    <property type="entry name" value="Dis3l2-like_C"/>
</dbReference>
<dbReference type="InterPro" id="IPR050180">
    <property type="entry name" value="RNR_Ribonuclease"/>
</dbReference>
<dbReference type="PANTHER" id="PTHR23355:SF9">
    <property type="entry name" value="DIS3-LIKE EXONUCLEASE 2"/>
    <property type="match status" value="1"/>
</dbReference>
<proteinExistence type="predicted"/>
<reference evidence="4" key="2">
    <citation type="journal article" date="2016" name="Sci. Rep.">
        <title>Dictyocaulus viviparus genome, variome and transcriptome elucidate lungworm biology and support future intervention.</title>
        <authorList>
            <person name="McNulty S.N."/>
            <person name="Strube C."/>
            <person name="Rosa B.A."/>
            <person name="Martin J.C."/>
            <person name="Tyagi R."/>
            <person name="Choi Y.J."/>
            <person name="Wang Q."/>
            <person name="Hallsworth Pepin K."/>
            <person name="Zhang X."/>
            <person name="Ozersky P."/>
            <person name="Wilson R.K."/>
            <person name="Sternberg P.W."/>
            <person name="Gasser R.B."/>
            <person name="Mitreva M."/>
        </authorList>
    </citation>
    <scope>NUCLEOTIDE SEQUENCE [LARGE SCALE GENOMIC DNA]</scope>
    <source>
        <strain evidence="4">HannoverDv2000</strain>
    </source>
</reference>
<protein>
    <submittedName>
        <fullName evidence="3">RNB-like protein</fullName>
    </submittedName>
</protein>
<evidence type="ECO:0000259" key="2">
    <source>
        <dbReference type="Pfam" id="PF17877"/>
    </source>
</evidence>
<dbReference type="EMBL" id="KN716281">
    <property type="protein sequence ID" value="KJH48077.1"/>
    <property type="molecule type" value="Genomic_DNA"/>
</dbReference>
<evidence type="ECO:0000313" key="3">
    <source>
        <dbReference type="EMBL" id="KJH48077.1"/>
    </source>
</evidence>